<name>A0AA48KFZ5_9BACT</name>
<dbReference type="GO" id="GO:0003700">
    <property type="term" value="F:DNA-binding transcription factor activity"/>
    <property type="evidence" value="ECO:0007669"/>
    <property type="project" value="InterPro"/>
</dbReference>
<dbReference type="SUPFAM" id="SSF53697">
    <property type="entry name" value="SIS domain"/>
    <property type="match status" value="1"/>
</dbReference>
<dbReference type="InterPro" id="IPR036388">
    <property type="entry name" value="WH-like_DNA-bd_sf"/>
</dbReference>
<dbReference type="InterPro" id="IPR001347">
    <property type="entry name" value="SIS_dom"/>
</dbReference>
<dbReference type="Pfam" id="PF01380">
    <property type="entry name" value="SIS"/>
    <property type="match status" value="1"/>
</dbReference>
<dbReference type="PROSITE" id="PS51071">
    <property type="entry name" value="HTH_RPIR"/>
    <property type="match status" value="1"/>
</dbReference>
<dbReference type="RefSeq" id="WP_243333372.1">
    <property type="nucleotide sequence ID" value="NZ_AP027081.1"/>
</dbReference>
<dbReference type="InterPro" id="IPR035472">
    <property type="entry name" value="RpiR-like_SIS"/>
</dbReference>
<keyword evidence="1" id="KW-0805">Transcription regulation</keyword>
<dbReference type="Proteomes" id="UP001228113">
    <property type="component" value="Chromosome"/>
</dbReference>
<accession>A0AA48KFZ5</accession>
<organism evidence="6 7">
    <name type="scientific">Mesoterricola sediminis</name>
    <dbReference type="NCBI Taxonomy" id="2927980"/>
    <lineage>
        <taxon>Bacteria</taxon>
        <taxon>Pseudomonadati</taxon>
        <taxon>Acidobacteriota</taxon>
        <taxon>Holophagae</taxon>
        <taxon>Holophagales</taxon>
        <taxon>Holophagaceae</taxon>
        <taxon>Mesoterricola</taxon>
    </lineage>
</organism>
<proteinExistence type="predicted"/>
<evidence type="ECO:0000313" key="7">
    <source>
        <dbReference type="Proteomes" id="UP001228113"/>
    </source>
</evidence>
<keyword evidence="2" id="KW-0238">DNA-binding</keyword>
<dbReference type="GO" id="GO:1901135">
    <property type="term" value="P:carbohydrate derivative metabolic process"/>
    <property type="evidence" value="ECO:0007669"/>
    <property type="project" value="InterPro"/>
</dbReference>
<dbReference type="InterPro" id="IPR047640">
    <property type="entry name" value="RpiR-like"/>
</dbReference>
<protein>
    <recommendedName>
        <fullName evidence="8">RpiR family transcriptional regulator</fullName>
    </recommendedName>
</protein>
<dbReference type="GO" id="GO:0003677">
    <property type="term" value="F:DNA binding"/>
    <property type="evidence" value="ECO:0007669"/>
    <property type="project" value="UniProtKB-KW"/>
</dbReference>
<gene>
    <name evidence="6" type="ORF">METESE_37450</name>
</gene>
<evidence type="ECO:0000259" key="5">
    <source>
        <dbReference type="PROSITE" id="PS51464"/>
    </source>
</evidence>
<evidence type="ECO:0000256" key="3">
    <source>
        <dbReference type="ARBA" id="ARBA00023163"/>
    </source>
</evidence>
<evidence type="ECO:0008006" key="8">
    <source>
        <dbReference type="Google" id="ProtNLM"/>
    </source>
</evidence>
<dbReference type="Pfam" id="PF01418">
    <property type="entry name" value="HTH_6"/>
    <property type="match status" value="1"/>
</dbReference>
<sequence>MNAQTSDTPIQARLAEAYRDLPDAMRRIADVLMSDHLLGALWGIESMAHRANVSVGTVVRFAKRLDYKGFSEFRDALRAACHARSGDTDLEMMEAPTDVFGTLAEVTRRDGENLNRLIQMVDHGTLEEAVALITQSRHRVILGRGVSHVMSLILAFYLTQAGLPCIGAIPSDFSNQVANLGEHDLLIVLSFAPYSRETVDAAVFAKESGVPVLAFSERADSPLAPYADIHIPVPSEDLLFSCSMTTFAALAHAFAIVAASQDHTGTLHRLKAADKVAQPLFVDHWLPMRPGAVKGGRKG</sequence>
<evidence type="ECO:0000259" key="4">
    <source>
        <dbReference type="PROSITE" id="PS51071"/>
    </source>
</evidence>
<dbReference type="CDD" id="cd05013">
    <property type="entry name" value="SIS_RpiR"/>
    <property type="match status" value="1"/>
</dbReference>
<dbReference type="GO" id="GO:0097367">
    <property type="term" value="F:carbohydrate derivative binding"/>
    <property type="evidence" value="ECO:0007669"/>
    <property type="project" value="InterPro"/>
</dbReference>
<keyword evidence="7" id="KW-1185">Reference proteome</keyword>
<keyword evidence="3" id="KW-0804">Transcription</keyword>
<dbReference type="InterPro" id="IPR046348">
    <property type="entry name" value="SIS_dom_sf"/>
</dbReference>
<dbReference type="PANTHER" id="PTHR30514">
    <property type="entry name" value="GLUCOKINASE"/>
    <property type="match status" value="1"/>
</dbReference>
<dbReference type="Gene3D" id="1.10.10.10">
    <property type="entry name" value="Winged helix-like DNA-binding domain superfamily/Winged helix DNA-binding domain"/>
    <property type="match status" value="1"/>
</dbReference>
<feature type="domain" description="SIS" evidence="5">
    <location>
        <begin position="129"/>
        <end position="264"/>
    </location>
</feature>
<evidence type="ECO:0000313" key="6">
    <source>
        <dbReference type="EMBL" id="BDU78787.1"/>
    </source>
</evidence>
<dbReference type="PROSITE" id="PS51464">
    <property type="entry name" value="SIS"/>
    <property type="match status" value="1"/>
</dbReference>
<dbReference type="EMBL" id="AP027081">
    <property type="protein sequence ID" value="BDU78787.1"/>
    <property type="molecule type" value="Genomic_DNA"/>
</dbReference>
<dbReference type="AlphaFoldDB" id="A0AA48KFZ5"/>
<feature type="domain" description="HTH rpiR-type" evidence="4">
    <location>
        <begin position="8"/>
        <end position="84"/>
    </location>
</feature>
<dbReference type="KEGG" id="msea:METESE_37450"/>
<dbReference type="InterPro" id="IPR009057">
    <property type="entry name" value="Homeodomain-like_sf"/>
</dbReference>
<evidence type="ECO:0000256" key="2">
    <source>
        <dbReference type="ARBA" id="ARBA00023125"/>
    </source>
</evidence>
<dbReference type="SUPFAM" id="SSF46689">
    <property type="entry name" value="Homeodomain-like"/>
    <property type="match status" value="1"/>
</dbReference>
<dbReference type="InterPro" id="IPR000281">
    <property type="entry name" value="HTH_RpiR"/>
</dbReference>
<evidence type="ECO:0000256" key="1">
    <source>
        <dbReference type="ARBA" id="ARBA00023015"/>
    </source>
</evidence>
<reference evidence="6" key="1">
    <citation type="journal article" date="2023" name="Int. J. Syst. Evol. Microbiol.">
        <title>Mesoterricola silvestris gen. nov., sp. nov., Mesoterricola sediminis sp. nov., Geothrix oryzae sp. nov., Geothrix edaphica sp. nov., Geothrix rubra sp. nov., and Geothrix limicola sp. nov., six novel members of Acidobacteriota isolated from soils.</title>
        <authorList>
            <person name="Itoh H."/>
            <person name="Sugisawa Y."/>
            <person name="Mise K."/>
            <person name="Xu Z."/>
            <person name="Kuniyasu M."/>
            <person name="Ushijima N."/>
            <person name="Kawano K."/>
            <person name="Kobayashi E."/>
            <person name="Shiratori Y."/>
            <person name="Masuda Y."/>
            <person name="Senoo K."/>
        </authorList>
    </citation>
    <scope>NUCLEOTIDE SEQUENCE</scope>
    <source>
        <strain evidence="6">W786</strain>
    </source>
</reference>
<dbReference type="Gene3D" id="3.40.50.10490">
    <property type="entry name" value="Glucose-6-phosphate isomerase like protein, domain 1"/>
    <property type="match status" value="1"/>
</dbReference>